<name>A0AAX4PL87_9CHLO</name>
<evidence type="ECO:0000313" key="3">
    <source>
        <dbReference type="Proteomes" id="UP001472866"/>
    </source>
</evidence>
<sequence length="127" mass="13855">MANGEFVLGEDSEEEEEEVAVAPAAEEVADPDSPSTKASATDDATREGCADLSALLSRSDTLRRHKKLVKRASAGLEEWKQGTRRETERWLAVDESLRSVHMMAKAALGDLQGARDALRQCSSLLRN</sequence>
<feature type="compositionally biased region" description="Low complexity" evidence="1">
    <location>
        <begin position="20"/>
        <end position="34"/>
    </location>
</feature>
<feature type="region of interest" description="Disordered" evidence="1">
    <location>
        <begin position="1"/>
        <end position="46"/>
    </location>
</feature>
<dbReference type="AlphaFoldDB" id="A0AAX4PL87"/>
<protein>
    <recommendedName>
        <fullName evidence="4">Biogenesis of lysosome-related organelles complex 1 subunit 3</fullName>
    </recommendedName>
</protein>
<dbReference type="EMBL" id="CP151515">
    <property type="protein sequence ID" value="WZN66523.1"/>
    <property type="molecule type" value="Genomic_DNA"/>
</dbReference>
<gene>
    <name evidence="2" type="ORF">HKI87_15g80900</name>
</gene>
<keyword evidence="3" id="KW-1185">Reference proteome</keyword>
<evidence type="ECO:0000256" key="1">
    <source>
        <dbReference type="SAM" id="MobiDB-lite"/>
    </source>
</evidence>
<accession>A0AAX4PL87</accession>
<organism evidence="2 3">
    <name type="scientific">Chloropicon roscoffensis</name>
    <dbReference type="NCBI Taxonomy" id="1461544"/>
    <lineage>
        <taxon>Eukaryota</taxon>
        <taxon>Viridiplantae</taxon>
        <taxon>Chlorophyta</taxon>
        <taxon>Chloropicophyceae</taxon>
        <taxon>Chloropicales</taxon>
        <taxon>Chloropicaceae</taxon>
        <taxon>Chloropicon</taxon>
    </lineage>
</organism>
<evidence type="ECO:0000313" key="2">
    <source>
        <dbReference type="EMBL" id="WZN66523.1"/>
    </source>
</evidence>
<feature type="compositionally biased region" description="Acidic residues" evidence="1">
    <location>
        <begin position="8"/>
        <end position="19"/>
    </location>
</feature>
<evidence type="ECO:0008006" key="4">
    <source>
        <dbReference type="Google" id="ProtNLM"/>
    </source>
</evidence>
<proteinExistence type="predicted"/>
<dbReference type="Proteomes" id="UP001472866">
    <property type="component" value="Chromosome 15"/>
</dbReference>
<reference evidence="2 3" key="1">
    <citation type="submission" date="2024-03" db="EMBL/GenBank/DDBJ databases">
        <title>Complete genome sequence of the green alga Chloropicon roscoffensis RCC1871.</title>
        <authorList>
            <person name="Lemieux C."/>
            <person name="Pombert J.-F."/>
            <person name="Otis C."/>
            <person name="Turmel M."/>
        </authorList>
    </citation>
    <scope>NUCLEOTIDE SEQUENCE [LARGE SCALE GENOMIC DNA]</scope>
    <source>
        <strain evidence="2 3">RCC1871</strain>
    </source>
</reference>